<geneLocation type="plasmid" evidence="1 2">
    <name>unnamed2</name>
</geneLocation>
<dbReference type="Proteomes" id="UP000479114">
    <property type="component" value="Plasmid unnamed2"/>
</dbReference>
<dbReference type="AlphaFoldDB" id="A0A6C0PAU0"/>
<keyword evidence="2" id="KW-1185">Reference proteome</keyword>
<organism evidence="1 2">
    <name type="scientific">Paenibacillus rhizovicinus</name>
    <dbReference type="NCBI Taxonomy" id="2704463"/>
    <lineage>
        <taxon>Bacteria</taxon>
        <taxon>Bacillati</taxon>
        <taxon>Bacillota</taxon>
        <taxon>Bacilli</taxon>
        <taxon>Bacillales</taxon>
        <taxon>Paenibacillaceae</taxon>
        <taxon>Paenibacillus</taxon>
    </lineage>
</organism>
<accession>A0A6C0PAU0</accession>
<dbReference type="KEGG" id="prz:GZH47_32905"/>
<proteinExistence type="predicted"/>
<gene>
    <name evidence="1" type="ORF">GZH47_32905</name>
</gene>
<dbReference type="RefSeq" id="WP_162645828.1">
    <property type="nucleotide sequence ID" value="NZ_CP048288.1"/>
</dbReference>
<protein>
    <submittedName>
        <fullName evidence="1">Uncharacterized protein</fullName>
    </submittedName>
</protein>
<dbReference type="EMBL" id="CP048288">
    <property type="protein sequence ID" value="QHW35694.1"/>
    <property type="molecule type" value="Genomic_DNA"/>
</dbReference>
<reference evidence="1 2" key="1">
    <citation type="submission" date="2020-02" db="EMBL/GenBank/DDBJ databases">
        <title>Paenibacillus sp. nov., isolated from rhizosphere soil of tomato.</title>
        <authorList>
            <person name="Weon H.-Y."/>
            <person name="Lee S.A."/>
        </authorList>
    </citation>
    <scope>NUCLEOTIDE SEQUENCE [LARGE SCALE GENOMIC DNA]</scope>
    <source>
        <strain evidence="1 2">14171R-81</strain>
        <plasmid evidence="1 2">unnamed2</plasmid>
    </source>
</reference>
<keyword evidence="1" id="KW-0614">Plasmid</keyword>
<evidence type="ECO:0000313" key="1">
    <source>
        <dbReference type="EMBL" id="QHW35694.1"/>
    </source>
</evidence>
<sequence length="79" mass="8929">MGQGKLHVTKELMVELIGLQDGITIEDIRVNHFRGTIEVLLTGDVSLGLPDHIEGQEAITVDPEQVLRPRGDFNRVRWR</sequence>
<evidence type="ECO:0000313" key="2">
    <source>
        <dbReference type="Proteomes" id="UP000479114"/>
    </source>
</evidence>
<name>A0A6C0PAU0_9BACL</name>